<feature type="transmembrane region" description="Helical" evidence="1">
    <location>
        <begin position="15"/>
        <end position="34"/>
    </location>
</feature>
<reference evidence="2" key="1">
    <citation type="submission" date="2014-05" db="EMBL/GenBank/DDBJ databases">
        <authorList>
            <person name="Chronopoulou M."/>
        </authorList>
    </citation>
    <scope>NUCLEOTIDE SEQUENCE</scope>
    <source>
        <tissue evidence="2">Whole organism</tissue>
    </source>
</reference>
<sequence>IDQSVSEFSQSSTCVLQFELFTPIYLFTLILVLVPQRI</sequence>
<protein>
    <submittedName>
        <fullName evidence="2">Uncharacterized protein</fullName>
    </submittedName>
</protein>
<feature type="non-terminal residue" evidence="2">
    <location>
        <position position="1"/>
    </location>
</feature>
<keyword evidence="1" id="KW-1133">Transmembrane helix</keyword>
<name>A0A0K2UYT9_LEPSM</name>
<organism evidence="2">
    <name type="scientific">Lepeophtheirus salmonis</name>
    <name type="common">Salmon louse</name>
    <name type="synonym">Caligus salmonis</name>
    <dbReference type="NCBI Taxonomy" id="72036"/>
    <lineage>
        <taxon>Eukaryota</taxon>
        <taxon>Metazoa</taxon>
        <taxon>Ecdysozoa</taxon>
        <taxon>Arthropoda</taxon>
        <taxon>Crustacea</taxon>
        <taxon>Multicrustacea</taxon>
        <taxon>Hexanauplia</taxon>
        <taxon>Copepoda</taxon>
        <taxon>Siphonostomatoida</taxon>
        <taxon>Caligidae</taxon>
        <taxon>Lepeophtheirus</taxon>
    </lineage>
</organism>
<dbReference type="AlphaFoldDB" id="A0A0K2UYT9"/>
<accession>A0A0K2UYT9</accession>
<evidence type="ECO:0000256" key="1">
    <source>
        <dbReference type="SAM" id="Phobius"/>
    </source>
</evidence>
<keyword evidence="1" id="KW-0472">Membrane</keyword>
<dbReference type="EMBL" id="HACA01026073">
    <property type="protein sequence ID" value="CDW43434.1"/>
    <property type="molecule type" value="Transcribed_RNA"/>
</dbReference>
<keyword evidence="1" id="KW-0812">Transmembrane</keyword>
<proteinExistence type="predicted"/>
<evidence type="ECO:0000313" key="2">
    <source>
        <dbReference type="EMBL" id="CDW43434.1"/>
    </source>
</evidence>